<dbReference type="InterPro" id="IPR006571">
    <property type="entry name" value="TLDc_dom"/>
</dbReference>
<dbReference type="Pfam" id="PF07534">
    <property type="entry name" value="TLD"/>
    <property type="match status" value="1"/>
</dbReference>
<comment type="caution">
    <text evidence="2">The sequence shown here is derived from an EMBL/GenBank/DDBJ whole genome shotgun (WGS) entry which is preliminary data.</text>
</comment>
<accession>A0A397SZT0</accession>
<organism evidence="2 3">
    <name type="scientific">Glomus cerebriforme</name>
    <dbReference type="NCBI Taxonomy" id="658196"/>
    <lineage>
        <taxon>Eukaryota</taxon>
        <taxon>Fungi</taxon>
        <taxon>Fungi incertae sedis</taxon>
        <taxon>Mucoromycota</taxon>
        <taxon>Glomeromycotina</taxon>
        <taxon>Glomeromycetes</taxon>
        <taxon>Glomerales</taxon>
        <taxon>Glomeraceae</taxon>
        <taxon>Glomus</taxon>
    </lineage>
</organism>
<gene>
    <name evidence="2" type="ORF">C1645_767425</name>
</gene>
<feature type="domain" description="TLDc" evidence="1">
    <location>
        <begin position="62"/>
        <end position="229"/>
    </location>
</feature>
<dbReference type="AlphaFoldDB" id="A0A397SZT0"/>
<dbReference type="SMART" id="SM00584">
    <property type="entry name" value="TLDc"/>
    <property type="match status" value="1"/>
</dbReference>
<dbReference type="OrthoDB" id="2324840at2759"/>
<sequence length="231" mass="26566">MMKERLSKFIPLIRFYHISSEDFLLKVHPFKKLLPDDLNNDILVYHMKPNKNLRQPPRCASIIIKYSHFSILARLIEKKDTSIYDISSIPYNFKLLYRSSRDGNEISTFHKNCDKMGSTIVIAKIKNSNQIVGGYNPFHWDVNGLWKSSNDSFLFSFKDVSKFQSVIIGYSKGDPYSIHCGIGYGPMFGIGMDLVCNANGIWTSESSSYTKTDIPSIFEVDDYEVFQVIKK</sequence>
<evidence type="ECO:0000259" key="1">
    <source>
        <dbReference type="PROSITE" id="PS51886"/>
    </source>
</evidence>
<keyword evidence="3" id="KW-1185">Reference proteome</keyword>
<evidence type="ECO:0000313" key="2">
    <source>
        <dbReference type="EMBL" id="RIA91443.1"/>
    </source>
</evidence>
<dbReference type="PROSITE" id="PS51886">
    <property type="entry name" value="TLDC"/>
    <property type="match status" value="1"/>
</dbReference>
<name>A0A397SZT0_9GLOM</name>
<evidence type="ECO:0000313" key="3">
    <source>
        <dbReference type="Proteomes" id="UP000265703"/>
    </source>
</evidence>
<proteinExistence type="predicted"/>
<dbReference type="EMBL" id="QKYT01000152">
    <property type="protein sequence ID" value="RIA91443.1"/>
    <property type="molecule type" value="Genomic_DNA"/>
</dbReference>
<protein>
    <recommendedName>
        <fullName evidence="1">TLDc domain-containing protein</fullName>
    </recommendedName>
</protein>
<dbReference type="Proteomes" id="UP000265703">
    <property type="component" value="Unassembled WGS sequence"/>
</dbReference>
<reference evidence="2 3" key="1">
    <citation type="submission" date="2018-06" db="EMBL/GenBank/DDBJ databases">
        <title>Comparative genomics reveals the genomic features of Rhizophagus irregularis, R. cerebriforme, R. diaphanum and Gigaspora rosea, and their symbiotic lifestyle signature.</title>
        <authorList>
            <person name="Morin E."/>
            <person name="San Clemente H."/>
            <person name="Chen E.C.H."/>
            <person name="De La Providencia I."/>
            <person name="Hainaut M."/>
            <person name="Kuo A."/>
            <person name="Kohler A."/>
            <person name="Murat C."/>
            <person name="Tang N."/>
            <person name="Roy S."/>
            <person name="Loubradou J."/>
            <person name="Henrissat B."/>
            <person name="Grigoriev I.V."/>
            <person name="Corradi N."/>
            <person name="Roux C."/>
            <person name="Martin F.M."/>
        </authorList>
    </citation>
    <scope>NUCLEOTIDE SEQUENCE [LARGE SCALE GENOMIC DNA]</scope>
    <source>
        <strain evidence="2 3">DAOM 227022</strain>
    </source>
</reference>